<feature type="transmembrane region" description="Helical" evidence="9">
    <location>
        <begin position="164"/>
        <end position="184"/>
    </location>
</feature>
<evidence type="ECO:0000313" key="10">
    <source>
        <dbReference type="EMBL" id="CAD7246249.1"/>
    </source>
</evidence>
<evidence type="ECO:0000313" key="11">
    <source>
        <dbReference type="Proteomes" id="UP000677054"/>
    </source>
</evidence>
<feature type="transmembrane region" description="Helical" evidence="9">
    <location>
        <begin position="413"/>
        <end position="433"/>
    </location>
</feature>
<dbReference type="GO" id="GO:0050916">
    <property type="term" value="P:sensory perception of sweet taste"/>
    <property type="evidence" value="ECO:0007669"/>
    <property type="project" value="UniProtKB-ARBA"/>
</dbReference>
<sequence>MEKGKLSVSGSTEILPRRSKGPRPPRGLHASKARMMLSGDSARGDGESEEAGRAKKAFLYFARELAEEKGRSTVPNPTVTESPAKNHREDERMKVSDASLPWRGKVSPRASLLVAPGGKEDDADVLFAAWRPILLFQRAIGMLFLRNLGSTDSSKVEFRWWHPGMLWSVGVCGWMIFITSAYFLEFMEKYQRDTEAVLFTYARSFSGVMFYLHCSAMFGIFLLRSSRLPHLLGAWRRALAALGHHGRDLTLRRDFLLITVGFTNISTAMKTLLEREHRAVLNKFPDSDVLPFLLMTFQEVALVGFNMGDITIILMSRAICKRYRLFRCYLEKQINEGRELVEFPDENAKCWKALREDHLHLLNILDETDSFLSPLICFSYMTNIFFTCLQLYLSLSGGKGEYQGDPVSMAYLVWSFVHLLTRMLVVSLMAANIDQEAYRLSKLILHVPQNYFCKEVVHAGT</sequence>
<evidence type="ECO:0000256" key="5">
    <source>
        <dbReference type="ARBA" id="ARBA00022989"/>
    </source>
</evidence>
<dbReference type="AlphaFoldDB" id="A0A7R9A2X2"/>
<keyword evidence="5 9" id="KW-1133">Transmembrane helix</keyword>
<reference evidence="10" key="1">
    <citation type="submission" date="2020-11" db="EMBL/GenBank/DDBJ databases">
        <authorList>
            <person name="Tran Van P."/>
        </authorList>
    </citation>
    <scope>NUCLEOTIDE SEQUENCE</scope>
</reference>
<keyword evidence="6 9" id="KW-0472">Membrane</keyword>
<feature type="region of interest" description="Disordered" evidence="8">
    <location>
        <begin position="69"/>
        <end position="97"/>
    </location>
</feature>
<dbReference type="GO" id="GO:0008527">
    <property type="term" value="F:taste receptor activity"/>
    <property type="evidence" value="ECO:0007669"/>
    <property type="project" value="InterPro"/>
</dbReference>
<dbReference type="OrthoDB" id="6375702at2759"/>
<dbReference type="PANTHER" id="PTHR21421:SF29">
    <property type="entry name" value="GUSTATORY RECEPTOR 5A FOR TREHALOSE-RELATED"/>
    <property type="match status" value="1"/>
</dbReference>
<feature type="compositionally biased region" description="Basic and acidic residues" evidence="8">
    <location>
        <begin position="42"/>
        <end position="51"/>
    </location>
</feature>
<feature type="transmembrane region" description="Helical" evidence="9">
    <location>
        <begin position="371"/>
        <end position="393"/>
    </location>
</feature>
<comment type="similarity">
    <text evidence="2">Belongs to the insect chemoreceptor superfamily. Gustatory receptor (GR) family. Gr5a subfamily.</text>
</comment>
<evidence type="ECO:0008006" key="12">
    <source>
        <dbReference type="Google" id="ProtNLM"/>
    </source>
</evidence>
<evidence type="ECO:0000256" key="7">
    <source>
        <dbReference type="ARBA" id="ARBA00023170"/>
    </source>
</evidence>
<dbReference type="PANTHER" id="PTHR21421">
    <property type="entry name" value="GUSTATORY RECEPTOR"/>
    <property type="match status" value="1"/>
</dbReference>
<accession>A0A7R9A2X2</accession>
<keyword evidence="7" id="KW-0675">Receptor</keyword>
<evidence type="ECO:0000256" key="1">
    <source>
        <dbReference type="ARBA" id="ARBA00004651"/>
    </source>
</evidence>
<name>A0A7R9A2X2_9CRUS</name>
<comment type="subcellular location">
    <subcellularLocation>
        <location evidence="1">Cell membrane</location>
        <topology evidence="1">Multi-pass membrane protein</topology>
    </subcellularLocation>
</comment>
<proteinExistence type="inferred from homology"/>
<evidence type="ECO:0000256" key="9">
    <source>
        <dbReference type="SAM" id="Phobius"/>
    </source>
</evidence>
<feature type="transmembrane region" description="Helical" evidence="9">
    <location>
        <begin position="204"/>
        <end position="223"/>
    </location>
</feature>
<feature type="region of interest" description="Disordered" evidence="8">
    <location>
        <begin position="1"/>
        <end position="51"/>
    </location>
</feature>
<feature type="transmembrane region" description="Helical" evidence="9">
    <location>
        <begin position="293"/>
        <end position="315"/>
    </location>
</feature>
<dbReference type="EMBL" id="LR900597">
    <property type="protein sequence ID" value="CAD7246249.1"/>
    <property type="molecule type" value="Genomic_DNA"/>
</dbReference>
<keyword evidence="3" id="KW-1003">Cell membrane</keyword>
<dbReference type="Pfam" id="PF06151">
    <property type="entry name" value="Trehalose_recp"/>
    <property type="match status" value="1"/>
</dbReference>
<gene>
    <name evidence="10" type="ORF">DSTB1V02_LOCUS6103</name>
</gene>
<evidence type="ECO:0000256" key="3">
    <source>
        <dbReference type="ARBA" id="ARBA00022475"/>
    </source>
</evidence>
<evidence type="ECO:0000256" key="8">
    <source>
        <dbReference type="SAM" id="MobiDB-lite"/>
    </source>
</evidence>
<dbReference type="GO" id="GO:0005886">
    <property type="term" value="C:plasma membrane"/>
    <property type="evidence" value="ECO:0007669"/>
    <property type="project" value="UniProtKB-SubCell"/>
</dbReference>
<keyword evidence="11" id="KW-1185">Reference proteome</keyword>
<protein>
    <recommendedName>
        <fullName evidence="12">Gustatory receptor</fullName>
    </recommendedName>
</protein>
<evidence type="ECO:0000256" key="6">
    <source>
        <dbReference type="ARBA" id="ARBA00023136"/>
    </source>
</evidence>
<evidence type="ECO:0000256" key="2">
    <source>
        <dbReference type="ARBA" id="ARBA00005327"/>
    </source>
</evidence>
<dbReference type="InterPro" id="IPR009318">
    <property type="entry name" value="Gustatory_rcpt"/>
</dbReference>
<evidence type="ECO:0000256" key="4">
    <source>
        <dbReference type="ARBA" id="ARBA00022692"/>
    </source>
</evidence>
<feature type="compositionally biased region" description="Polar residues" evidence="8">
    <location>
        <begin position="73"/>
        <end position="83"/>
    </location>
</feature>
<dbReference type="Proteomes" id="UP000677054">
    <property type="component" value="Unassembled WGS sequence"/>
</dbReference>
<dbReference type="EMBL" id="CAJPEV010001080">
    <property type="protein sequence ID" value="CAG0890584.1"/>
    <property type="molecule type" value="Genomic_DNA"/>
</dbReference>
<organism evidence="10">
    <name type="scientific">Darwinula stevensoni</name>
    <dbReference type="NCBI Taxonomy" id="69355"/>
    <lineage>
        <taxon>Eukaryota</taxon>
        <taxon>Metazoa</taxon>
        <taxon>Ecdysozoa</taxon>
        <taxon>Arthropoda</taxon>
        <taxon>Crustacea</taxon>
        <taxon>Oligostraca</taxon>
        <taxon>Ostracoda</taxon>
        <taxon>Podocopa</taxon>
        <taxon>Podocopida</taxon>
        <taxon>Darwinulocopina</taxon>
        <taxon>Darwinuloidea</taxon>
        <taxon>Darwinulidae</taxon>
        <taxon>Darwinula</taxon>
    </lineage>
</organism>
<feature type="compositionally biased region" description="Basic and acidic residues" evidence="8">
    <location>
        <begin position="84"/>
        <end position="95"/>
    </location>
</feature>
<keyword evidence="4 9" id="KW-0812">Transmembrane</keyword>